<dbReference type="EMBL" id="JANTQA010000029">
    <property type="protein sequence ID" value="KAJ3442002.1"/>
    <property type="molecule type" value="Genomic_DNA"/>
</dbReference>
<dbReference type="InterPro" id="IPR011641">
    <property type="entry name" value="Tyr-kin_ephrin_A/B_rcpt-like"/>
</dbReference>
<accession>A0AAV7ZJ14</accession>
<dbReference type="Pfam" id="PF07699">
    <property type="entry name" value="Ephrin_rec_like"/>
    <property type="match status" value="5"/>
</dbReference>
<keyword evidence="1" id="KW-1133">Transmembrane helix</keyword>
<evidence type="ECO:0000256" key="1">
    <source>
        <dbReference type="SAM" id="Phobius"/>
    </source>
</evidence>
<evidence type="ECO:0000313" key="3">
    <source>
        <dbReference type="EMBL" id="KAJ3442002.1"/>
    </source>
</evidence>
<dbReference type="PANTHER" id="PTHR46967:SF1">
    <property type="entry name" value="KERATIN-ASSOCIATED PROTEIN 16-1-LIKE"/>
    <property type="match status" value="1"/>
</dbReference>
<comment type="caution">
    <text evidence="3">The sequence shown here is derived from an EMBL/GenBank/DDBJ whole genome shotgun (WGS) entry which is preliminary data.</text>
</comment>
<feature type="domain" description="Tyrosine-protein kinase ephrin type A/B receptor-like" evidence="2">
    <location>
        <begin position="567"/>
        <end position="602"/>
    </location>
</feature>
<dbReference type="PANTHER" id="PTHR46967">
    <property type="entry name" value="INSULIN-LIKE GROWTH FACTOR BINDING PROTEIN,N-TERMINAL"/>
    <property type="match status" value="1"/>
</dbReference>
<feature type="domain" description="Tyrosine-protein kinase ephrin type A/B receptor-like" evidence="2">
    <location>
        <begin position="799"/>
        <end position="841"/>
    </location>
</feature>
<organism evidence="3 4">
    <name type="scientific">Anaeramoeba flamelloides</name>
    <dbReference type="NCBI Taxonomy" id="1746091"/>
    <lineage>
        <taxon>Eukaryota</taxon>
        <taxon>Metamonada</taxon>
        <taxon>Anaeramoebidae</taxon>
        <taxon>Anaeramoeba</taxon>
    </lineage>
</organism>
<gene>
    <name evidence="3" type="ORF">M0812_14024</name>
</gene>
<feature type="transmembrane region" description="Helical" evidence="1">
    <location>
        <begin position="1162"/>
        <end position="1187"/>
    </location>
</feature>
<keyword evidence="1" id="KW-0472">Membrane</keyword>
<dbReference type="AlphaFoldDB" id="A0AAV7ZJ14"/>
<sequence length="1212" mass="138703">MTFLEKKTKIFLISFYFFFFIFFERELSCCLCESTSNYCTRTYHPVKIGSEFQVNNYTLDNQENPSIAAIGCQNQKFVICWESEYQDGSNDGIFAQVFNSTDGSKIGNEFQVNNYTSYDQTEPLITSIGRGSSMGNTKKICSENKEKFVISWQSYGQDGSYYGVYAQVFNSTDHSKIGLELRVNNYTTNNQDHPAISPIYGKDYADDKFVIAWQSDTQDSSDEGIFAQVFNSTDSSKIGPEFQVNTYSEGQQYTPVISNLWNQKNTEEGEDEENDKFVISWLSKGLDGSYEEIYSQVFNSTDHSKIGNEFKANNHTKKHQEYPTITSGEEKYVISWPIQLQDESYEGIFAQIYNSTDNSKIGNEFQVNNETNNDQMNPDIQRIMGSGREKFAIAWQSDHLNGYRYDIYLKIYDSNTGEALFNDDFLINDKETPNLSNRNPKITTIGGGDGEDEDRFVITWERGRIVESIEEDADGSFSGVFAQIYSSKLVCYCNNRFFTNSTIANECQECPAGTYQDQEGQTYCKKCTVGQYQNKTGTTFCDDCQKGFFQDLEGQTNCQICPVGSYQSQKKQKDCKKCTVGQYQDKEGSLFCYDCPKGFFQDLEEQPECKICPVGSYQNQIRQPNCMNCSVGTYQNKEGQRFCYDCPLNTYQDQESKTECKECPIGTYTKNQRSTSIDDCIPCEKGTYWTGQLLGKEKGSVSGKEKGTVGEEQEERIANEEVGGKERVGRGKVSERKRIRGRKIKKEIEQKVQNQCHLCPSGTYQNLTGQTHCQSCPVGTYNPYEGSTSEQVCLECMMGEYNALESQSSCNLCPIGTYQNSKGQSKCMYCLQGSYTDQKGTSTCELCPSGTYQNENGQFQCKNCEFNTYQQYIGTTKCLYCPLFSETLTTQTKSIKECFCSVGYYGEPGTNCQKCPDNGICNKFNQQYPLPSEGYWSSKTDLNTLIKCKNFESCPGYETEKCDSELGYTGYLCSECLSGFYKFEDQCEICPINNNSRLILFFILFVILIILLLIIAKKGKNYFGSFSIFINFLQVIAILPKLDYNWPIKLINFFQFFSIINFNIDFLALECSINLNYEEKWFIIMLLPFILIFILLLIYIFLFIHSHLVKFIGPILINKFPNLCAKPNKSQNQNKLLFILSLIRSFLMKIFLNSWSKENLKVFLNTCINVFVASLLVLYLILALKIFEFFDCNYSSNFKQYIFQPDKKSFLF</sequence>
<dbReference type="Proteomes" id="UP001146793">
    <property type="component" value="Unassembled WGS sequence"/>
</dbReference>
<protein>
    <recommendedName>
        <fullName evidence="2">Tyrosine-protein kinase ephrin type A/B receptor-like domain-containing protein</fullName>
    </recommendedName>
</protein>
<feature type="domain" description="Tyrosine-protein kinase ephrin type A/B receptor-like" evidence="2">
    <location>
        <begin position="632"/>
        <end position="680"/>
    </location>
</feature>
<evidence type="ECO:0000259" key="2">
    <source>
        <dbReference type="Pfam" id="PF07699"/>
    </source>
</evidence>
<feature type="transmembrane region" description="Helical" evidence="1">
    <location>
        <begin position="1051"/>
        <end position="1069"/>
    </location>
</feature>
<feature type="domain" description="Tyrosine-protein kinase ephrin type A/B receptor-like" evidence="2">
    <location>
        <begin position="502"/>
        <end position="544"/>
    </location>
</feature>
<reference evidence="3" key="1">
    <citation type="submission" date="2022-08" db="EMBL/GenBank/DDBJ databases">
        <title>Novel sulphate-reducing endosymbionts in the free-living metamonad Anaeramoeba.</title>
        <authorList>
            <person name="Jerlstrom-Hultqvist J."/>
            <person name="Cepicka I."/>
            <person name="Gallot-Lavallee L."/>
            <person name="Salas-Leiva D."/>
            <person name="Curtis B.A."/>
            <person name="Zahonova K."/>
            <person name="Pipaliya S."/>
            <person name="Dacks J."/>
            <person name="Roger A.J."/>
        </authorList>
    </citation>
    <scope>NUCLEOTIDE SEQUENCE</scope>
    <source>
        <strain evidence="3">Busselton2</strain>
    </source>
</reference>
<name>A0AAV7ZJ14_9EUKA</name>
<feature type="transmembrane region" description="Helical" evidence="1">
    <location>
        <begin position="1081"/>
        <end position="1104"/>
    </location>
</feature>
<feature type="transmembrane region" description="Helical" evidence="1">
    <location>
        <begin position="1136"/>
        <end position="1155"/>
    </location>
</feature>
<dbReference type="InterPro" id="IPR009030">
    <property type="entry name" value="Growth_fac_rcpt_cys_sf"/>
</dbReference>
<feature type="transmembrane region" description="Helical" evidence="1">
    <location>
        <begin position="1022"/>
        <end position="1039"/>
    </location>
</feature>
<keyword evidence="1" id="KW-0812">Transmembrane</keyword>
<evidence type="ECO:0000313" key="4">
    <source>
        <dbReference type="Proteomes" id="UP001146793"/>
    </source>
</evidence>
<feature type="domain" description="Tyrosine-protein kinase ephrin type A/B receptor-like" evidence="2">
    <location>
        <begin position="752"/>
        <end position="793"/>
    </location>
</feature>
<dbReference type="SUPFAM" id="SSF57184">
    <property type="entry name" value="Growth factor receptor domain"/>
    <property type="match status" value="3"/>
</dbReference>
<proteinExistence type="predicted"/>
<dbReference type="Gene3D" id="2.10.50.10">
    <property type="entry name" value="Tumor Necrosis Factor Receptor, subunit A, domain 2"/>
    <property type="match status" value="6"/>
</dbReference>
<feature type="transmembrane region" description="Helical" evidence="1">
    <location>
        <begin position="998"/>
        <end position="1015"/>
    </location>
</feature>
<dbReference type="SMART" id="SM01411">
    <property type="entry name" value="Ephrin_rec_like"/>
    <property type="match status" value="8"/>
</dbReference>